<dbReference type="PROSITE" id="PS50096">
    <property type="entry name" value="IQ"/>
    <property type="match status" value="1"/>
</dbReference>
<dbReference type="Proteomes" id="UP000694406">
    <property type="component" value="Unplaced"/>
</dbReference>
<dbReference type="GeneTree" id="ENSGT00940000154756"/>
<dbReference type="Gene3D" id="1.20.5.190">
    <property type="match status" value="1"/>
</dbReference>
<evidence type="ECO:0000313" key="2">
    <source>
        <dbReference type="Proteomes" id="UP000694406"/>
    </source>
</evidence>
<dbReference type="InterPro" id="IPR000048">
    <property type="entry name" value="IQ_motif_EF-hand-BS"/>
</dbReference>
<dbReference type="Pfam" id="PF00612">
    <property type="entry name" value="IQ"/>
    <property type="match status" value="1"/>
</dbReference>
<keyword evidence="2" id="KW-1185">Reference proteome</keyword>
<dbReference type="Ensembl" id="ENSLLTT00000001806.1">
    <property type="protein sequence ID" value="ENSLLTP00000001740.1"/>
    <property type="gene ID" value="ENSLLTG00000001359.1"/>
</dbReference>
<accession>A0A8C5RDG2</accession>
<reference evidence="1" key="1">
    <citation type="submission" date="2025-08" db="UniProtKB">
        <authorList>
            <consortium name="Ensembl"/>
        </authorList>
    </citation>
    <scope>IDENTIFICATION</scope>
</reference>
<name>A0A8C5RDG2_LATLA</name>
<proteinExistence type="predicted"/>
<protein>
    <submittedName>
        <fullName evidence="1">Uncharacterized protein</fullName>
    </submittedName>
</protein>
<reference evidence="1" key="2">
    <citation type="submission" date="2025-09" db="UniProtKB">
        <authorList>
            <consortium name="Ensembl"/>
        </authorList>
    </citation>
    <scope>IDENTIFICATION</scope>
</reference>
<dbReference type="CDD" id="cd23767">
    <property type="entry name" value="IQCD"/>
    <property type="match status" value="1"/>
</dbReference>
<evidence type="ECO:0000313" key="1">
    <source>
        <dbReference type="Ensembl" id="ENSLLTP00000001740.1"/>
    </source>
</evidence>
<organism evidence="1 2">
    <name type="scientific">Laticauda laticaudata</name>
    <name type="common">Blue-ringed sea krait</name>
    <name type="synonym">Blue-lipped sea krait</name>
    <dbReference type="NCBI Taxonomy" id="8630"/>
    <lineage>
        <taxon>Eukaryota</taxon>
        <taxon>Metazoa</taxon>
        <taxon>Chordata</taxon>
        <taxon>Craniata</taxon>
        <taxon>Vertebrata</taxon>
        <taxon>Euteleostomi</taxon>
        <taxon>Lepidosauria</taxon>
        <taxon>Squamata</taxon>
        <taxon>Bifurcata</taxon>
        <taxon>Unidentata</taxon>
        <taxon>Episquamata</taxon>
        <taxon>Toxicofera</taxon>
        <taxon>Serpentes</taxon>
        <taxon>Colubroidea</taxon>
        <taxon>Elapidae</taxon>
        <taxon>Laticaudinae</taxon>
        <taxon>Laticauda</taxon>
    </lineage>
</organism>
<dbReference type="SMART" id="SM00015">
    <property type="entry name" value="IQ"/>
    <property type="match status" value="1"/>
</dbReference>
<sequence>MEITAYYSEDYSTCDESAKSTEMEITEGDLEDPSMSQAAVKIQAAFKGYKVRKEIKQQERPVFVDTFKDFVGKIGDTLHLDCVAHKSPCNHK</sequence>
<dbReference type="AlphaFoldDB" id="A0A8C5RDG2"/>